<dbReference type="AlphaFoldDB" id="A0A1R2BJD3"/>
<sequence length="220" mass="25374">MSRKHIKYNTMEKKTLMQSRTEIHTGESKIVIVKKNSETKDIERMNISKVPFLPLLSIRTNAIEEIYKEVKEIKQNITEIEERNKVSSQCIETGKVKIQDLEDRHMALRKKAGIGCTYEERKEELLGKLKQVQKSWKKSANKLKSRIQELEEEAKELSIKADALKNLIFRKGQQQKILKRNLNDSGSTSENGYHSCDLLNSSGQIRSVVHTPSWNSLYGS</sequence>
<keyword evidence="1" id="KW-0175">Coiled coil</keyword>
<evidence type="ECO:0000313" key="2">
    <source>
        <dbReference type="EMBL" id="OMJ76715.1"/>
    </source>
</evidence>
<comment type="caution">
    <text evidence="2">The sequence shown here is derived from an EMBL/GenBank/DDBJ whole genome shotgun (WGS) entry which is preliminary data.</text>
</comment>
<keyword evidence="3" id="KW-1185">Reference proteome</keyword>
<evidence type="ECO:0000256" key="1">
    <source>
        <dbReference type="SAM" id="Coils"/>
    </source>
</evidence>
<dbReference type="EMBL" id="MPUH01000614">
    <property type="protein sequence ID" value="OMJ76715.1"/>
    <property type="molecule type" value="Genomic_DNA"/>
</dbReference>
<gene>
    <name evidence="2" type="ORF">SteCoe_23827</name>
</gene>
<accession>A0A1R2BJD3</accession>
<name>A0A1R2BJD3_9CILI</name>
<evidence type="ECO:0000313" key="3">
    <source>
        <dbReference type="Proteomes" id="UP000187209"/>
    </source>
</evidence>
<proteinExistence type="predicted"/>
<dbReference type="Proteomes" id="UP000187209">
    <property type="component" value="Unassembled WGS sequence"/>
</dbReference>
<feature type="coiled-coil region" evidence="1">
    <location>
        <begin position="63"/>
        <end position="167"/>
    </location>
</feature>
<organism evidence="2 3">
    <name type="scientific">Stentor coeruleus</name>
    <dbReference type="NCBI Taxonomy" id="5963"/>
    <lineage>
        <taxon>Eukaryota</taxon>
        <taxon>Sar</taxon>
        <taxon>Alveolata</taxon>
        <taxon>Ciliophora</taxon>
        <taxon>Postciliodesmatophora</taxon>
        <taxon>Heterotrichea</taxon>
        <taxon>Heterotrichida</taxon>
        <taxon>Stentoridae</taxon>
        <taxon>Stentor</taxon>
    </lineage>
</organism>
<reference evidence="2 3" key="1">
    <citation type="submission" date="2016-11" db="EMBL/GenBank/DDBJ databases">
        <title>The macronuclear genome of Stentor coeruleus: a giant cell with tiny introns.</title>
        <authorList>
            <person name="Slabodnick M."/>
            <person name="Ruby J.G."/>
            <person name="Reiff S.B."/>
            <person name="Swart E.C."/>
            <person name="Gosai S."/>
            <person name="Prabakaran S."/>
            <person name="Witkowska E."/>
            <person name="Larue G.E."/>
            <person name="Fisher S."/>
            <person name="Freeman R.M."/>
            <person name="Gunawardena J."/>
            <person name="Chu W."/>
            <person name="Stover N.A."/>
            <person name="Gregory B.D."/>
            <person name="Nowacki M."/>
            <person name="Derisi J."/>
            <person name="Roy S.W."/>
            <person name="Marshall W.F."/>
            <person name="Sood P."/>
        </authorList>
    </citation>
    <scope>NUCLEOTIDE SEQUENCE [LARGE SCALE GENOMIC DNA]</scope>
    <source>
        <strain evidence="2">WM001</strain>
    </source>
</reference>
<protein>
    <submittedName>
        <fullName evidence="2">Uncharacterized protein</fullName>
    </submittedName>
</protein>